<evidence type="ECO:0000313" key="2">
    <source>
        <dbReference type="Proteomes" id="UP001285263"/>
    </source>
</evidence>
<dbReference type="EC" id="2.4.-.-" evidence="1"/>
<dbReference type="EMBL" id="JAXCLA010000012">
    <property type="protein sequence ID" value="MDY0748908.1"/>
    <property type="molecule type" value="Genomic_DNA"/>
</dbReference>
<protein>
    <submittedName>
        <fullName evidence="1">Glycosyltransferase</fullName>
        <ecNumber evidence="1">2.4.-.-</ecNumber>
    </submittedName>
</protein>
<proteinExistence type="predicted"/>
<name>A0ABU5DST2_9BURK</name>
<dbReference type="InterPro" id="IPR050194">
    <property type="entry name" value="Glycosyltransferase_grp1"/>
</dbReference>
<dbReference type="GO" id="GO:0016757">
    <property type="term" value="F:glycosyltransferase activity"/>
    <property type="evidence" value="ECO:0007669"/>
    <property type="project" value="UniProtKB-KW"/>
</dbReference>
<gene>
    <name evidence="1" type="ORF">SNE35_30705</name>
</gene>
<keyword evidence="1" id="KW-0808">Transferase</keyword>
<dbReference type="PANTHER" id="PTHR45947">
    <property type="entry name" value="SULFOQUINOVOSYL TRANSFERASE SQD2"/>
    <property type="match status" value="1"/>
</dbReference>
<dbReference type="Proteomes" id="UP001285263">
    <property type="component" value="Unassembled WGS sequence"/>
</dbReference>
<dbReference type="SUPFAM" id="SSF53756">
    <property type="entry name" value="UDP-Glycosyltransferase/glycogen phosphorylase"/>
    <property type="match status" value="1"/>
</dbReference>
<keyword evidence="2" id="KW-1185">Reference proteome</keyword>
<accession>A0ABU5DST2</accession>
<comment type="caution">
    <text evidence="1">The sequence shown here is derived from an EMBL/GenBank/DDBJ whole genome shotgun (WGS) entry which is preliminary data.</text>
</comment>
<dbReference type="RefSeq" id="WP_320426878.1">
    <property type="nucleotide sequence ID" value="NZ_JAXCLA010000012.1"/>
</dbReference>
<dbReference type="Gene3D" id="3.40.50.2000">
    <property type="entry name" value="Glycogen Phosphorylase B"/>
    <property type="match status" value="1"/>
</dbReference>
<evidence type="ECO:0000313" key="1">
    <source>
        <dbReference type="EMBL" id="MDY0748908.1"/>
    </source>
</evidence>
<organism evidence="1 2">
    <name type="scientific">Roseateles agri</name>
    <dbReference type="NCBI Taxonomy" id="3098619"/>
    <lineage>
        <taxon>Bacteria</taxon>
        <taxon>Pseudomonadati</taxon>
        <taxon>Pseudomonadota</taxon>
        <taxon>Betaproteobacteria</taxon>
        <taxon>Burkholderiales</taxon>
        <taxon>Sphaerotilaceae</taxon>
        <taxon>Roseateles</taxon>
    </lineage>
</organism>
<reference evidence="1 2" key="1">
    <citation type="submission" date="2023-11" db="EMBL/GenBank/DDBJ databases">
        <title>Paucibacter sp. nov., isolated from fresh soil in Korea.</title>
        <authorList>
            <person name="Le N.T.T."/>
        </authorList>
    </citation>
    <scope>NUCLEOTIDE SEQUENCE [LARGE SCALE GENOMIC DNA]</scope>
    <source>
        <strain evidence="1 2">R3-3</strain>
    </source>
</reference>
<dbReference type="PANTHER" id="PTHR45947:SF3">
    <property type="entry name" value="SULFOQUINOVOSYL TRANSFERASE SQD2"/>
    <property type="match status" value="1"/>
</dbReference>
<sequence>MRRALEIEVPGKVVHVVGNLTDEVFSFLGPAAQAVARSGREQAVVMIDQSRYRHHLARLHESAELALVPSERNPFKQWTALHQACCTQFARGPLHAVHFHGLMPALVGSQAVRAVPGARNAPVFFSPHGSISLGSSLGGLGRLLRTVVGSARGSAIVNQPQESRQFEDWPSSELVESPVAELFFELVRKEARHPLIVTGGRSQSPRSAELLAQLAVLLSGTDLRISFNWIGDVDEVSRVRLNAAGVSVFDVDGDAECAARLAPGWVYLAPVAARGFPLFLAEAMAAGLPCVVFDCGPHRELISEGESGFLCTTERQMIERIAALIDDAALRQRLGRAAQAAAKARFGESQFGTKLLAAYALE</sequence>
<keyword evidence="1" id="KW-0328">Glycosyltransferase</keyword>
<dbReference type="Pfam" id="PF13692">
    <property type="entry name" value="Glyco_trans_1_4"/>
    <property type="match status" value="1"/>
</dbReference>